<dbReference type="GO" id="GO:0005737">
    <property type="term" value="C:cytoplasm"/>
    <property type="evidence" value="ECO:0007669"/>
    <property type="project" value="TreeGrafter"/>
</dbReference>
<feature type="domain" description="FAD dependent oxidoreductase" evidence="6">
    <location>
        <begin position="5"/>
        <end position="395"/>
    </location>
</feature>
<dbReference type="InterPro" id="IPR036188">
    <property type="entry name" value="FAD/NAD-bd_sf"/>
</dbReference>
<evidence type="ECO:0000313" key="8">
    <source>
        <dbReference type="Proteomes" id="UP000178187"/>
    </source>
</evidence>
<accession>A0A1G1KVG1</accession>
<evidence type="ECO:0000259" key="6">
    <source>
        <dbReference type="Pfam" id="PF01266"/>
    </source>
</evidence>
<keyword evidence="2" id="KW-0285">Flavoprotein</keyword>
<dbReference type="EMBL" id="MHFR01000045">
    <property type="protein sequence ID" value="OGW96938.1"/>
    <property type="molecule type" value="Genomic_DNA"/>
</dbReference>
<reference evidence="7 8" key="1">
    <citation type="journal article" date="2016" name="Nat. Commun.">
        <title>Thousands of microbial genomes shed light on interconnected biogeochemical processes in an aquifer system.</title>
        <authorList>
            <person name="Anantharaman K."/>
            <person name="Brown C.T."/>
            <person name="Hug L.A."/>
            <person name="Sharon I."/>
            <person name="Castelle C.J."/>
            <person name="Probst A.J."/>
            <person name="Thomas B.C."/>
            <person name="Singh A."/>
            <person name="Wilkins M.J."/>
            <person name="Karaoz U."/>
            <person name="Brodie E.L."/>
            <person name="Williams K.H."/>
            <person name="Hubbard S.S."/>
            <person name="Banfield J.F."/>
        </authorList>
    </citation>
    <scope>NUCLEOTIDE SEQUENCE [LARGE SCALE GENOMIC DNA]</scope>
</reference>
<gene>
    <name evidence="7" type="ORF">A3G33_02955</name>
</gene>
<evidence type="ECO:0000256" key="5">
    <source>
        <dbReference type="ARBA" id="ARBA00037941"/>
    </source>
</evidence>
<dbReference type="NCBIfam" id="NF008726">
    <property type="entry name" value="PRK11728.1"/>
    <property type="match status" value="1"/>
</dbReference>
<comment type="cofactor">
    <cofactor evidence="1">
        <name>FAD</name>
        <dbReference type="ChEBI" id="CHEBI:57692"/>
    </cofactor>
</comment>
<dbReference type="Pfam" id="PF01266">
    <property type="entry name" value="DAO"/>
    <property type="match status" value="1"/>
</dbReference>
<sequence length="402" mass="44514">MKEYDYLIVGAGIVGLAVARELKMREPKAHICVLEKEAKAGVHASGHNSGVLHCGIYYSSDSLKARVCATGARMMREFVESQNLPIRRSGKVIIATCEEELPILDKLMENAKNNDVCAELRAVKGIKEIEPNAEPYRAGIYSPDTAVVDSALVTQRLANVMSAQGVDIFYHERVKSINPECCEVKTENNVYHYSYLFNCAGAYADTIAKFFGLGKDYALVPFKGLYFKLRSEQAGLVNGNIYPVPDVRMPFLGVHLTKVVSGDVYVGPTAMPAFGREHYGFLKGMEIRESVLMFKHLADLYLKNAQSFRNLVHQSTVNYLKTFFVHSARKLVPKLTTGDLISSNKVGIRPQLINKAKKCLEMDYVIEEGANSLHVLNSISPAFTSAFAFAKVILDRRGGGNQ</sequence>
<organism evidence="7 8">
    <name type="scientific">Candidatus Danuiimicrobium aquiferis</name>
    <dbReference type="NCBI Taxonomy" id="1801832"/>
    <lineage>
        <taxon>Bacteria</taxon>
        <taxon>Pseudomonadati</taxon>
        <taxon>Candidatus Omnitrophota</taxon>
        <taxon>Candidatus Danuiimicrobium</taxon>
    </lineage>
</organism>
<comment type="similarity">
    <text evidence="5">Belongs to the L2HGDH family.</text>
</comment>
<dbReference type="PANTHER" id="PTHR43104:SF2">
    <property type="entry name" value="L-2-HYDROXYGLUTARATE DEHYDROGENASE, MITOCHONDRIAL"/>
    <property type="match status" value="1"/>
</dbReference>
<dbReference type="Gene3D" id="3.30.9.10">
    <property type="entry name" value="D-Amino Acid Oxidase, subunit A, domain 2"/>
    <property type="match status" value="1"/>
</dbReference>
<keyword evidence="4" id="KW-0560">Oxidoreductase</keyword>
<dbReference type="InterPro" id="IPR006076">
    <property type="entry name" value="FAD-dep_OxRdtase"/>
</dbReference>
<protein>
    <recommendedName>
        <fullName evidence="6">FAD dependent oxidoreductase domain-containing protein</fullName>
    </recommendedName>
</protein>
<comment type="caution">
    <text evidence="7">The sequence shown here is derived from an EMBL/GenBank/DDBJ whole genome shotgun (WGS) entry which is preliminary data.</text>
</comment>
<dbReference type="PANTHER" id="PTHR43104">
    <property type="entry name" value="L-2-HYDROXYGLUTARATE DEHYDROGENASE, MITOCHONDRIAL"/>
    <property type="match status" value="1"/>
</dbReference>
<dbReference type="AlphaFoldDB" id="A0A1G1KVG1"/>
<dbReference type="Proteomes" id="UP000178187">
    <property type="component" value="Unassembled WGS sequence"/>
</dbReference>
<dbReference type="GO" id="GO:0047545">
    <property type="term" value="F:(S)-2-hydroxyglutarate dehydrogenase activity"/>
    <property type="evidence" value="ECO:0007669"/>
    <property type="project" value="TreeGrafter"/>
</dbReference>
<dbReference type="SUPFAM" id="SSF51905">
    <property type="entry name" value="FAD/NAD(P)-binding domain"/>
    <property type="match status" value="1"/>
</dbReference>
<evidence type="ECO:0000313" key="7">
    <source>
        <dbReference type="EMBL" id="OGW96938.1"/>
    </source>
</evidence>
<proteinExistence type="inferred from homology"/>
<evidence type="ECO:0000256" key="4">
    <source>
        <dbReference type="ARBA" id="ARBA00023002"/>
    </source>
</evidence>
<name>A0A1G1KVG1_9BACT</name>
<evidence type="ECO:0000256" key="1">
    <source>
        <dbReference type="ARBA" id="ARBA00001974"/>
    </source>
</evidence>
<dbReference type="Gene3D" id="3.50.50.60">
    <property type="entry name" value="FAD/NAD(P)-binding domain"/>
    <property type="match status" value="1"/>
</dbReference>
<evidence type="ECO:0000256" key="2">
    <source>
        <dbReference type="ARBA" id="ARBA00022630"/>
    </source>
</evidence>
<keyword evidence="3" id="KW-0274">FAD</keyword>
<evidence type="ECO:0000256" key="3">
    <source>
        <dbReference type="ARBA" id="ARBA00022827"/>
    </source>
</evidence>